<evidence type="ECO:0000256" key="1">
    <source>
        <dbReference type="ARBA" id="ARBA00004123"/>
    </source>
</evidence>
<dbReference type="GeneID" id="588186"/>
<dbReference type="CDD" id="cd09537">
    <property type="entry name" value="SAM_CP2-like"/>
    <property type="match status" value="1"/>
</dbReference>
<feature type="region of interest" description="Disordered" evidence="8">
    <location>
        <begin position="255"/>
        <end position="274"/>
    </location>
</feature>
<protein>
    <recommendedName>
        <fullName evidence="9">Grh/CP2 DB domain-containing protein</fullName>
    </recommendedName>
</protein>
<dbReference type="InterPro" id="IPR041418">
    <property type="entry name" value="SAM_3"/>
</dbReference>
<keyword evidence="4 7" id="KW-0238">DNA-binding</keyword>
<dbReference type="AlphaFoldDB" id="A0A7M7TGY8"/>
<dbReference type="FunCoup" id="A0A7M7TGY8">
    <property type="interactions" value="1740"/>
</dbReference>
<reference evidence="10" key="2">
    <citation type="submission" date="2021-01" db="UniProtKB">
        <authorList>
            <consortium name="EnsemblMetazoa"/>
        </authorList>
    </citation>
    <scope>IDENTIFICATION</scope>
</reference>
<evidence type="ECO:0000256" key="6">
    <source>
        <dbReference type="ARBA" id="ARBA00023242"/>
    </source>
</evidence>
<keyword evidence="6 7" id="KW-0539">Nucleus</keyword>
<dbReference type="InterPro" id="IPR057520">
    <property type="entry name" value="GRHL1/CP2_C"/>
</dbReference>
<dbReference type="InterPro" id="IPR013761">
    <property type="entry name" value="SAM/pointed_sf"/>
</dbReference>
<dbReference type="KEGG" id="spu:588186"/>
<evidence type="ECO:0000256" key="7">
    <source>
        <dbReference type="PROSITE-ProRule" id="PRU01313"/>
    </source>
</evidence>
<evidence type="ECO:0000256" key="4">
    <source>
        <dbReference type="ARBA" id="ARBA00023125"/>
    </source>
</evidence>
<keyword evidence="11" id="KW-1185">Reference proteome</keyword>
<comment type="similarity">
    <text evidence="2">Belongs to the grh/CP2 family. CP2 subfamily.</text>
</comment>
<dbReference type="OrthoDB" id="9996779at2759"/>
<evidence type="ECO:0000313" key="10">
    <source>
        <dbReference type="EnsemblMetazoa" id="XP_792975"/>
    </source>
</evidence>
<dbReference type="GO" id="GO:0001228">
    <property type="term" value="F:DNA-binding transcription activator activity, RNA polymerase II-specific"/>
    <property type="evidence" value="ECO:0000318"/>
    <property type="project" value="GO_Central"/>
</dbReference>
<dbReference type="InParanoid" id="A0A7M7TGY8"/>
<keyword evidence="5" id="KW-0804">Transcription</keyword>
<proteinExistence type="inferred from homology"/>
<name>A0A7M7TGY8_STRPU</name>
<keyword evidence="3" id="KW-0805">Transcription regulation</keyword>
<dbReference type="PANTHER" id="PTHR11037:SF21">
    <property type="entry name" value="GEMINI, ISOFORM C"/>
    <property type="match status" value="1"/>
</dbReference>
<dbReference type="InterPro" id="IPR007604">
    <property type="entry name" value="CP2"/>
</dbReference>
<dbReference type="Proteomes" id="UP000007110">
    <property type="component" value="Unassembled WGS sequence"/>
</dbReference>
<dbReference type="PANTHER" id="PTHR11037">
    <property type="entry name" value="TRANSCRIPTION FACTOR CP2"/>
    <property type="match status" value="1"/>
</dbReference>
<dbReference type="GO" id="GO:0005634">
    <property type="term" value="C:nucleus"/>
    <property type="evidence" value="ECO:0000318"/>
    <property type="project" value="GO_Central"/>
</dbReference>
<dbReference type="PROSITE" id="PS51968">
    <property type="entry name" value="GRH_CP2_DB"/>
    <property type="match status" value="1"/>
</dbReference>
<comment type="subcellular location">
    <subcellularLocation>
        <location evidence="1 7">Nucleus</location>
    </subcellularLocation>
</comment>
<dbReference type="OMA" id="XNLLPTT"/>
<feature type="domain" description="Grh/CP2 DB" evidence="9">
    <location>
        <begin position="82"/>
        <end position="311"/>
    </location>
</feature>
<reference evidence="11" key="1">
    <citation type="submission" date="2015-02" db="EMBL/GenBank/DDBJ databases">
        <title>Genome sequencing for Strongylocentrotus purpuratus.</title>
        <authorList>
            <person name="Murali S."/>
            <person name="Liu Y."/>
            <person name="Vee V."/>
            <person name="English A."/>
            <person name="Wang M."/>
            <person name="Skinner E."/>
            <person name="Han Y."/>
            <person name="Muzny D.M."/>
            <person name="Worley K.C."/>
            <person name="Gibbs R.A."/>
        </authorList>
    </citation>
    <scope>NUCLEOTIDE SEQUENCE</scope>
</reference>
<evidence type="ECO:0000256" key="3">
    <source>
        <dbReference type="ARBA" id="ARBA00023015"/>
    </source>
</evidence>
<organism evidence="10 11">
    <name type="scientific">Strongylocentrotus purpuratus</name>
    <name type="common">Purple sea urchin</name>
    <dbReference type="NCBI Taxonomy" id="7668"/>
    <lineage>
        <taxon>Eukaryota</taxon>
        <taxon>Metazoa</taxon>
        <taxon>Echinodermata</taxon>
        <taxon>Eleutherozoa</taxon>
        <taxon>Echinozoa</taxon>
        <taxon>Echinoidea</taxon>
        <taxon>Euechinoidea</taxon>
        <taxon>Echinacea</taxon>
        <taxon>Camarodonta</taxon>
        <taxon>Echinidea</taxon>
        <taxon>Strongylocentrotidae</taxon>
        <taxon>Strongylocentrotus</taxon>
    </lineage>
</organism>
<evidence type="ECO:0000256" key="2">
    <source>
        <dbReference type="ARBA" id="ARBA00010852"/>
    </source>
</evidence>
<dbReference type="Pfam" id="PF18016">
    <property type="entry name" value="SAM_3"/>
    <property type="match status" value="1"/>
</dbReference>
<dbReference type="Gene3D" id="1.10.150.50">
    <property type="entry name" value="Transcription Factor, Ets-1"/>
    <property type="match status" value="1"/>
</dbReference>
<evidence type="ECO:0000256" key="8">
    <source>
        <dbReference type="SAM" id="MobiDB-lite"/>
    </source>
</evidence>
<dbReference type="SUPFAM" id="SSF47769">
    <property type="entry name" value="SAM/Pointed domain"/>
    <property type="match status" value="1"/>
</dbReference>
<dbReference type="GO" id="GO:0006357">
    <property type="term" value="P:regulation of transcription by RNA polymerase II"/>
    <property type="evidence" value="ECO:0000318"/>
    <property type="project" value="GO_Central"/>
</dbReference>
<evidence type="ECO:0000256" key="5">
    <source>
        <dbReference type="ARBA" id="ARBA00023163"/>
    </source>
</evidence>
<sequence length="523" mass="58854">MAWSTSALHVDDGLAEDFASNLSGLGTELGTGAYNMSEVLALPMFKQEVIEGRVGTDLPTTLEKAFGAFSSIHQVAVAEDEEQSSFQVILNAATSPATKVNEDTLTYLNQGQSYELKIRKLGAKDYEGKLFKSVVRVLFHDKRLQYTEHAQIDEWRTNRPGERILRIDLPLSYNIVKYNTASQTINEVEFFWDPSSTVGVFLQIHCISSEFTAKKHGGEKGVVFRIQVDSYYVDDDGTEKPLHAASCQVKVFKPKGADRKHKTDREKMEKKTDKHKYQPSYDCTVLTELAVAIQQTANVSNIQAQSPGLAYQNDSGRRSFSSLDQCYSPLDNTYSSIEQSFVTTPDRSPAQTNNHVLSPEVSVAETLSPLYPHFTAAQTQEWLKQQRFENYCKPFQNFSGADLLRLAKEDLIRILGPADGIRLNNALQERHIRPRLTMYVCQEREQVYHAMYLERPLVSELKAKLAALYHVDSEHISRILKQGVGGIRVLVSDEMVQNIADESNFSLEAVKDPDGTTYTIVMK</sequence>
<dbReference type="Pfam" id="PF25416">
    <property type="entry name" value="GRHL1_C"/>
    <property type="match status" value="1"/>
</dbReference>
<dbReference type="RefSeq" id="XP_792975.3">
    <property type="nucleotide sequence ID" value="XM_787882.5"/>
</dbReference>
<dbReference type="GO" id="GO:0000978">
    <property type="term" value="F:RNA polymerase II cis-regulatory region sequence-specific DNA binding"/>
    <property type="evidence" value="ECO:0000318"/>
    <property type="project" value="GO_Central"/>
</dbReference>
<accession>A0A7M7TGY8</accession>
<dbReference type="InterPro" id="IPR040167">
    <property type="entry name" value="TF_CP2-like"/>
</dbReference>
<dbReference type="Pfam" id="PF04516">
    <property type="entry name" value="CP2"/>
    <property type="match status" value="1"/>
</dbReference>
<evidence type="ECO:0000259" key="9">
    <source>
        <dbReference type="PROSITE" id="PS51968"/>
    </source>
</evidence>
<evidence type="ECO:0000313" key="11">
    <source>
        <dbReference type="Proteomes" id="UP000007110"/>
    </source>
</evidence>
<dbReference type="EnsemblMetazoa" id="XM_787882">
    <property type="protein sequence ID" value="XP_792975"/>
    <property type="gene ID" value="LOC588186"/>
</dbReference>